<comment type="caution">
    <text evidence="1">The sequence shown here is derived from an EMBL/GenBank/DDBJ whole genome shotgun (WGS) entry which is preliminary data.</text>
</comment>
<dbReference type="EMBL" id="JAVDUM010000010">
    <property type="protein sequence ID" value="MDR6867779.1"/>
    <property type="molecule type" value="Genomic_DNA"/>
</dbReference>
<accession>A0ABU1SDU6</accession>
<dbReference type="SUPFAM" id="SSF141694">
    <property type="entry name" value="AF2212/PG0164-like"/>
    <property type="match status" value="1"/>
</dbReference>
<name>A0ABU1SDU6_9MICO</name>
<dbReference type="InterPro" id="IPR015018">
    <property type="entry name" value="DUF1905"/>
</dbReference>
<evidence type="ECO:0000313" key="2">
    <source>
        <dbReference type="Proteomes" id="UP001259347"/>
    </source>
</evidence>
<dbReference type="InterPro" id="IPR037079">
    <property type="entry name" value="AF2212/PG0164-like_sf"/>
</dbReference>
<reference evidence="1 2" key="1">
    <citation type="submission" date="2023-07" db="EMBL/GenBank/DDBJ databases">
        <title>Sorghum-associated microbial communities from plants grown in Nebraska, USA.</title>
        <authorList>
            <person name="Schachtman D."/>
        </authorList>
    </citation>
    <scope>NUCLEOTIDE SEQUENCE [LARGE SCALE GENOMIC DNA]</scope>
    <source>
        <strain evidence="1 2">2980</strain>
    </source>
</reference>
<dbReference type="Gene3D" id="2.40.30.100">
    <property type="entry name" value="AF2212/PG0164-like"/>
    <property type="match status" value="1"/>
</dbReference>
<protein>
    <recommendedName>
        <fullName evidence="3">DUF1905 domain-containing protein</fullName>
    </recommendedName>
</protein>
<evidence type="ECO:0000313" key="1">
    <source>
        <dbReference type="EMBL" id="MDR6867779.1"/>
    </source>
</evidence>
<keyword evidence="2" id="KW-1185">Reference proteome</keyword>
<evidence type="ECO:0008006" key="3">
    <source>
        <dbReference type="Google" id="ProtNLM"/>
    </source>
</evidence>
<sequence>MQIEFDAEVQRWDARTDSWYFAVIPEELSADIRELPAPPRGFGALRVRVRVGATRWSTSIFFSRGTYSLPLKRAVRDAEGIAEGDVITIELEIVDL</sequence>
<dbReference type="Pfam" id="PF08922">
    <property type="entry name" value="DUF1905"/>
    <property type="match status" value="1"/>
</dbReference>
<dbReference type="RefSeq" id="WP_310020927.1">
    <property type="nucleotide sequence ID" value="NZ_JAVDUM010000010.1"/>
</dbReference>
<proteinExistence type="predicted"/>
<dbReference type="Proteomes" id="UP001259347">
    <property type="component" value="Unassembled WGS sequence"/>
</dbReference>
<organism evidence="1 2">
    <name type="scientific">Microbacterium resistens</name>
    <dbReference type="NCBI Taxonomy" id="156977"/>
    <lineage>
        <taxon>Bacteria</taxon>
        <taxon>Bacillati</taxon>
        <taxon>Actinomycetota</taxon>
        <taxon>Actinomycetes</taxon>
        <taxon>Micrococcales</taxon>
        <taxon>Microbacteriaceae</taxon>
        <taxon>Microbacterium</taxon>
    </lineage>
</organism>
<gene>
    <name evidence="1" type="ORF">J2Y69_002387</name>
</gene>